<evidence type="ECO:0008006" key="4">
    <source>
        <dbReference type="Google" id="ProtNLM"/>
    </source>
</evidence>
<gene>
    <name evidence="2" type="ORF">MtrunA17_Chr5g0412891</name>
</gene>
<accession>A0A396HR69</accession>
<evidence type="ECO:0000313" key="3">
    <source>
        <dbReference type="Proteomes" id="UP000265566"/>
    </source>
</evidence>
<feature type="transmembrane region" description="Helical" evidence="1">
    <location>
        <begin position="44"/>
        <end position="64"/>
    </location>
</feature>
<protein>
    <recommendedName>
        <fullName evidence="4">Transmembrane protein</fullName>
    </recommendedName>
</protein>
<dbReference type="Gramene" id="rna30107">
    <property type="protein sequence ID" value="RHN54991.1"/>
    <property type="gene ID" value="gene30107"/>
</dbReference>
<comment type="caution">
    <text evidence="2">The sequence shown here is derived from an EMBL/GenBank/DDBJ whole genome shotgun (WGS) entry which is preliminary data.</text>
</comment>
<proteinExistence type="predicted"/>
<dbReference type="EMBL" id="PSQE01000005">
    <property type="protein sequence ID" value="RHN54991.1"/>
    <property type="molecule type" value="Genomic_DNA"/>
</dbReference>
<organism evidence="2 3">
    <name type="scientific">Medicago truncatula</name>
    <name type="common">Barrel medic</name>
    <name type="synonym">Medicago tribuloides</name>
    <dbReference type="NCBI Taxonomy" id="3880"/>
    <lineage>
        <taxon>Eukaryota</taxon>
        <taxon>Viridiplantae</taxon>
        <taxon>Streptophyta</taxon>
        <taxon>Embryophyta</taxon>
        <taxon>Tracheophyta</taxon>
        <taxon>Spermatophyta</taxon>
        <taxon>Magnoliopsida</taxon>
        <taxon>eudicotyledons</taxon>
        <taxon>Gunneridae</taxon>
        <taxon>Pentapetalae</taxon>
        <taxon>rosids</taxon>
        <taxon>fabids</taxon>
        <taxon>Fabales</taxon>
        <taxon>Fabaceae</taxon>
        <taxon>Papilionoideae</taxon>
        <taxon>50 kb inversion clade</taxon>
        <taxon>NPAAA clade</taxon>
        <taxon>Hologalegina</taxon>
        <taxon>IRL clade</taxon>
        <taxon>Trifolieae</taxon>
        <taxon>Medicago</taxon>
    </lineage>
</organism>
<evidence type="ECO:0000256" key="1">
    <source>
        <dbReference type="SAM" id="Phobius"/>
    </source>
</evidence>
<sequence length="79" mass="8992">MLQFTQLKKFQLLMAMVVLMLLNEIVRMKDIQGMPDTAGGLSLRIFQFIFAADALSAMAFTSYFPNIKHLPSMSFGERE</sequence>
<reference evidence="3" key="1">
    <citation type="journal article" date="2018" name="Nat. Plants">
        <title>Whole-genome landscape of Medicago truncatula symbiotic genes.</title>
        <authorList>
            <person name="Pecrix Y."/>
            <person name="Staton S.E."/>
            <person name="Sallet E."/>
            <person name="Lelandais-Briere C."/>
            <person name="Moreau S."/>
            <person name="Carrere S."/>
            <person name="Blein T."/>
            <person name="Jardinaud M.F."/>
            <person name="Latrasse D."/>
            <person name="Zouine M."/>
            <person name="Zahm M."/>
            <person name="Kreplak J."/>
            <person name="Mayjonade B."/>
            <person name="Satge C."/>
            <person name="Perez M."/>
            <person name="Cauet S."/>
            <person name="Marande W."/>
            <person name="Chantry-Darmon C."/>
            <person name="Lopez-Roques C."/>
            <person name="Bouchez O."/>
            <person name="Berard A."/>
            <person name="Debelle F."/>
            <person name="Munos S."/>
            <person name="Bendahmane A."/>
            <person name="Berges H."/>
            <person name="Niebel A."/>
            <person name="Buitink J."/>
            <person name="Frugier F."/>
            <person name="Benhamed M."/>
            <person name="Crespi M."/>
            <person name="Gouzy J."/>
            <person name="Gamas P."/>
        </authorList>
    </citation>
    <scope>NUCLEOTIDE SEQUENCE [LARGE SCALE GENOMIC DNA]</scope>
    <source>
        <strain evidence="3">cv. Jemalong A17</strain>
    </source>
</reference>
<dbReference type="AlphaFoldDB" id="A0A396HR69"/>
<keyword evidence="1" id="KW-0472">Membrane</keyword>
<evidence type="ECO:0000313" key="2">
    <source>
        <dbReference type="EMBL" id="RHN54991.1"/>
    </source>
</evidence>
<keyword evidence="1" id="KW-0812">Transmembrane</keyword>
<name>A0A396HR69_MEDTR</name>
<keyword evidence="1" id="KW-1133">Transmembrane helix</keyword>
<dbReference type="Proteomes" id="UP000265566">
    <property type="component" value="Chromosome 5"/>
</dbReference>